<evidence type="ECO:0000259" key="13">
    <source>
        <dbReference type="PROSITE" id="PS50885"/>
    </source>
</evidence>
<dbReference type="PROSITE" id="PS50885">
    <property type="entry name" value="HAMP"/>
    <property type="match status" value="1"/>
</dbReference>
<keyword evidence="10 11" id="KW-0472">Membrane</keyword>
<organism evidence="14 15">
    <name type="scientific">Aquabacterium lacunae</name>
    <dbReference type="NCBI Taxonomy" id="2528630"/>
    <lineage>
        <taxon>Bacteria</taxon>
        <taxon>Pseudomonadati</taxon>
        <taxon>Pseudomonadota</taxon>
        <taxon>Betaproteobacteria</taxon>
        <taxon>Burkholderiales</taxon>
        <taxon>Aquabacterium</taxon>
    </lineage>
</organism>
<comment type="subcellular location">
    <subcellularLocation>
        <location evidence="2">Membrane</location>
    </subcellularLocation>
</comment>
<dbReference type="RefSeq" id="WP_130966306.1">
    <property type="nucleotide sequence ID" value="NZ_SIXI01000001.1"/>
</dbReference>
<dbReference type="Pfam" id="PF02518">
    <property type="entry name" value="HATPase_c"/>
    <property type="match status" value="1"/>
</dbReference>
<keyword evidence="9" id="KW-0902">Two-component regulatory system</keyword>
<feature type="domain" description="Histidine kinase" evidence="12">
    <location>
        <begin position="230"/>
        <end position="439"/>
    </location>
</feature>
<keyword evidence="5" id="KW-0808">Transferase</keyword>
<keyword evidence="6 11" id="KW-0812">Transmembrane</keyword>
<dbReference type="PROSITE" id="PS50109">
    <property type="entry name" value="HIS_KIN"/>
    <property type="match status" value="1"/>
</dbReference>
<evidence type="ECO:0000256" key="1">
    <source>
        <dbReference type="ARBA" id="ARBA00000085"/>
    </source>
</evidence>
<protein>
    <recommendedName>
        <fullName evidence="3">histidine kinase</fullName>
        <ecNumber evidence="3">2.7.13.3</ecNumber>
    </recommendedName>
</protein>
<reference evidence="14 15" key="1">
    <citation type="submission" date="2019-02" db="EMBL/GenBank/DDBJ databases">
        <title>Aquabacterium sp. strain KMB7.</title>
        <authorList>
            <person name="Chen W.-M."/>
        </authorList>
    </citation>
    <scope>NUCLEOTIDE SEQUENCE [LARGE SCALE GENOMIC DNA]</scope>
    <source>
        <strain evidence="14 15">KMB7</strain>
    </source>
</reference>
<dbReference type="GO" id="GO:0000155">
    <property type="term" value="F:phosphorelay sensor kinase activity"/>
    <property type="evidence" value="ECO:0007669"/>
    <property type="project" value="InterPro"/>
</dbReference>
<gene>
    <name evidence="14" type="ORF">EYS42_02740</name>
</gene>
<evidence type="ECO:0000313" key="14">
    <source>
        <dbReference type="EMBL" id="TBO34356.1"/>
    </source>
</evidence>
<dbReference type="GO" id="GO:0016020">
    <property type="term" value="C:membrane"/>
    <property type="evidence" value="ECO:0007669"/>
    <property type="project" value="UniProtKB-SubCell"/>
</dbReference>
<evidence type="ECO:0000259" key="12">
    <source>
        <dbReference type="PROSITE" id="PS50109"/>
    </source>
</evidence>
<dbReference type="InterPro" id="IPR004358">
    <property type="entry name" value="Sig_transdc_His_kin-like_C"/>
</dbReference>
<dbReference type="InterPro" id="IPR005467">
    <property type="entry name" value="His_kinase_dom"/>
</dbReference>
<evidence type="ECO:0000256" key="2">
    <source>
        <dbReference type="ARBA" id="ARBA00004370"/>
    </source>
</evidence>
<proteinExistence type="predicted"/>
<feature type="transmembrane region" description="Helical" evidence="11">
    <location>
        <begin position="149"/>
        <end position="169"/>
    </location>
</feature>
<dbReference type="SMART" id="SM00388">
    <property type="entry name" value="HisKA"/>
    <property type="match status" value="1"/>
</dbReference>
<dbReference type="EMBL" id="SIXI01000001">
    <property type="protein sequence ID" value="TBO34356.1"/>
    <property type="molecule type" value="Genomic_DNA"/>
</dbReference>
<dbReference type="CDD" id="cd00082">
    <property type="entry name" value="HisKA"/>
    <property type="match status" value="1"/>
</dbReference>
<evidence type="ECO:0000256" key="3">
    <source>
        <dbReference type="ARBA" id="ARBA00012438"/>
    </source>
</evidence>
<evidence type="ECO:0000256" key="4">
    <source>
        <dbReference type="ARBA" id="ARBA00022553"/>
    </source>
</evidence>
<dbReference type="PRINTS" id="PR00344">
    <property type="entry name" value="BCTRLSENSOR"/>
</dbReference>
<feature type="domain" description="HAMP" evidence="13">
    <location>
        <begin position="170"/>
        <end position="222"/>
    </location>
</feature>
<dbReference type="Proteomes" id="UP000292120">
    <property type="component" value="Unassembled WGS sequence"/>
</dbReference>
<evidence type="ECO:0000256" key="5">
    <source>
        <dbReference type="ARBA" id="ARBA00022679"/>
    </source>
</evidence>
<dbReference type="SUPFAM" id="SSF47384">
    <property type="entry name" value="Homodimeric domain of signal transducing histidine kinase"/>
    <property type="match status" value="1"/>
</dbReference>
<keyword evidence="15" id="KW-1185">Reference proteome</keyword>
<dbReference type="InterPro" id="IPR003594">
    <property type="entry name" value="HATPase_dom"/>
</dbReference>
<dbReference type="PANTHER" id="PTHR45436">
    <property type="entry name" value="SENSOR HISTIDINE KINASE YKOH"/>
    <property type="match status" value="1"/>
</dbReference>
<dbReference type="InterPro" id="IPR050428">
    <property type="entry name" value="TCS_sensor_his_kinase"/>
</dbReference>
<evidence type="ECO:0000313" key="15">
    <source>
        <dbReference type="Proteomes" id="UP000292120"/>
    </source>
</evidence>
<dbReference type="SUPFAM" id="SSF55874">
    <property type="entry name" value="ATPase domain of HSP90 chaperone/DNA topoisomerase II/histidine kinase"/>
    <property type="match status" value="1"/>
</dbReference>
<comment type="caution">
    <text evidence="14">The sequence shown here is derived from an EMBL/GenBank/DDBJ whole genome shotgun (WGS) entry which is preliminary data.</text>
</comment>
<dbReference type="Gene3D" id="1.10.287.130">
    <property type="match status" value="1"/>
</dbReference>
<comment type="catalytic activity">
    <reaction evidence="1">
        <text>ATP + protein L-histidine = ADP + protein N-phospho-L-histidine.</text>
        <dbReference type="EC" id="2.7.13.3"/>
    </reaction>
</comment>
<dbReference type="InterPro" id="IPR036890">
    <property type="entry name" value="HATPase_C_sf"/>
</dbReference>
<name>A0A4V6MTS9_9BURK</name>
<accession>A0A4V6MTS9</accession>
<keyword evidence="8 11" id="KW-1133">Transmembrane helix</keyword>
<dbReference type="Gene3D" id="3.30.565.10">
    <property type="entry name" value="Histidine kinase-like ATPase, C-terminal domain"/>
    <property type="match status" value="1"/>
</dbReference>
<keyword evidence="7 14" id="KW-0418">Kinase</keyword>
<dbReference type="OrthoDB" id="9809766at2"/>
<evidence type="ECO:0000256" key="11">
    <source>
        <dbReference type="SAM" id="Phobius"/>
    </source>
</evidence>
<sequence length="439" mass="48388">MKSAPEHPPSLRRQLRNRLWLMIASLWVLGSGVALSVQWHETDQLLDHAQRETARLALSLPLNAEGPTATPTPDANDTLQIQVFDAQGGLVWRSPRAPDAPLASLEGPTEFEADDRRVLVMRDAATGRAAVVSASLAERESTLRNATEGMVLTLVLLLPLTAWGLSWVLRATFARLQTMQQALARRSPEALQPLHVPGMPREFIPMVSEINRLLARLEQARHAERNFVANSAHELRTPVAAAQAQLQRLQDELARGPNGDAQQARTQALARQLDRLHHLCVKLMQLARAESAVVRDRSTFDVVTIAQLVHEEFDRQGHRERLRLLHPSEAVQARGDMDALAIVLRNLIENALLHTQGTVTVQVHPDASLSVTDQGPGIEPARLAQLFKPFERGDTQAQGHGLGLAIVQAMSRQMGWGLSFQSPHDQGPGLRAVLRLQAP</sequence>
<dbReference type="Pfam" id="PF00512">
    <property type="entry name" value="HisKA"/>
    <property type="match status" value="1"/>
</dbReference>
<dbReference type="InterPro" id="IPR003660">
    <property type="entry name" value="HAMP_dom"/>
</dbReference>
<dbReference type="InterPro" id="IPR003661">
    <property type="entry name" value="HisK_dim/P_dom"/>
</dbReference>
<evidence type="ECO:0000256" key="7">
    <source>
        <dbReference type="ARBA" id="ARBA00022777"/>
    </source>
</evidence>
<feature type="transmembrane region" description="Helical" evidence="11">
    <location>
        <begin position="20"/>
        <end position="39"/>
    </location>
</feature>
<evidence type="ECO:0000256" key="10">
    <source>
        <dbReference type="ARBA" id="ARBA00023136"/>
    </source>
</evidence>
<keyword evidence="4" id="KW-0597">Phosphoprotein</keyword>
<evidence type="ECO:0000256" key="8">
    <source>
        <dbReference type="ARBA" id="ARBA00022989"/>
    </source>
</evidence>
<dbReference type="InterPro" id="IPR036097">
    <property type="entry name" value="HisK_dim/P_sf"/>
</dbReference>
<evidence type="ECO:0000256" key="9">
    <source>
        <dbReference type="ARBA" id="ARBA00023012"/>
    </source>
</evidence>
<dbReference type="PANTHER" id="PTHR45436:SF5">
    <property type="entry name" value="SENSOR HISTIDINE KINASE TRCS"/>
    <property type="match status" value="1"/>
</dbReference>
<dbReference type="SMART" id="SM00387">
    <property type="entry name" value="HATPase_c"/>
    <property type="match status" value="1"/>
</dbReference>
<dbReference type="CDD" id="cd00075">
    <property type="entry name" value="HATPase"/>
    <property type="match status" value="1"/>
</dbReference>
<dbReference type="EC" id="2.7.13.3" evidence="3"/>
<dbReference type="AlphaFoldDB" id="A0A4V6MTS9"/>
<evidence type="ECO:0000256" key="6">
    <source>
        <dbReference type="ARBA" id="ARBA00022692"/>
    </source>
</evidence>